<dbReference type="EMBL" id="WIUZ02000003">
    <property type="protein sequence ID" value="KAF9789496.1"/>
    <property type="molecule type" value="Genomic_DNA"/>
</dbReference>
<feature type="compositionally biased region" description="Low complexity" evidence="1">
    <location>
        <begin position="235"/>
        <end position="247"/>
    </location>
</feature>
<reference evidence="2" key="1">
    <citation type="journal article" date="2020" name="Nat. Commun.">
        <title>Large-scale genome sequencing of mycorrhizal fungi provides insights into the early evolution of symbiotic traits.</title>
        <authorList>
            <person name="Miyauchi S."/>
            <person name="Kiss E."/>
            <person name="Kuo A."/>
            <person name="Drula E."/>
            <person name="Kohler A."/>
            <person name="Sanchez-Garcia M."/>
            <person name="Morin E."/>
            <person name="Andreopoulos B."/>
            <person name="Barry K.W."/>
            <person name="Bonito G."/>
            <person name="Buee M."/>
            <person name="Carver A."/>
            <person name="Chen C."/>
            <person name="Cichocki N."/>
            <person name="Clum A."/>
            <person name="Culley D."/>
            <person name="Crous P.W."/>
            <person name="Fauchery L."/>
            <person name="Girlanda M."/>
            <person name="Hayes R.D."/>
            <person name="Keri Z."/>
            <person name="LaButti K."/>
            <person name="Lipzen A."/>
            <person name="Lombard V."/>
            <person name="Magnuson J."/>
            <person name="Maillard F."/>
            <person name="Murat C."/>
            <person name="Nolan M."/>
            <person name="Ohm R.A."/>
            <person name="Pangilinan J."/>
            <person name="Pereira M.F."/>
            <person name="Perotto S."/>
            <person name="Peter M."/>
            <person name="Pfister S."/>
            <person name="Riley R."/>
            <person name="Sitrit Y."/>
            <person name="Stielow J.B."/>
            <person name="Szollosi G."/>
            <person name="Zifcakova L."/>
            <person name="Stursova M."/>
            <person name="Spatafora J.W."/>
            <person name="Tedersoo L."/>
            <person name="Vaario L.M."/>
            <person name="Yamada A."/>
            <person name="Yan M."/>
            <person name="Wang P."/>
            <person name="Xu J."/>
            <person name="Bruns T."/>
            <person name="Baldrian P."/>
            <person name="Vilgalys R."/>
            <person name="Dunand C."/>
            <person name="Henrissat B."/>
            <person name="Grigoriev I.V."/>
            <person name="Hibbett D."/>
            <person name="Nagy L.G."/>
            <person name="Martin F.M."/>
        </authorList>
    </citation>
    <scope>NUCLEOTIDE SEQUENCE</scope>
    <source>
        <strain evidence="2">UH-Tt-Lm1</strain>
    </source>
</reference>
<reference evidence="2" key="2">
    <citation type="submission" date="2020-11" db="EMBL/GenBank/DDBJ databases">
        <authorList>
            <consortium name="DOE Joint Genome Institute"/>
            <person name="Kuo A."/>
            <person name="Miyauchi S."/>
            <person name="Kiss E."/>
            <person name="Drula E."/>
            <person name="Kohler A."/>
            <person name="Sanchez-Garcia M."/>
            <person name="Andreopoulos B."/>
            <person name="Barry K.W."/>
            <person name="Bonito G."/>
            <person name="Buee M."/>
            <person name="Carver A."/>
            <person name="Chen C."/>
            <person name="Cichocki N."/>
            <person name="Clum A."/>
            <person name="Culley D."/>
            <person name="Crous P.W."/>
            <person name="Fauchery L."/>
            <person name="Girlanda M."/>
            <person name="Hayes R."/>
            <person name="Keri Z."/>
            <person name="Labutti K."/>
            <person name="Lipzen A."/>
            <person name="Lombard V."/>
            <person name="Magnuson J."/>
            <person name="Maillard F."/>
            <person name="Morin E."/>
            <person name="Murat C."/>
            <person name="Nolan M."/>
            <person name="Ohm R."/>
            <person name="Pangilinan J."/>
            <person name="Pereira M."/>
            <person name="Perotto S."/>
            <person name="Peter M."/>
            <person name="Riley R."/>
            <person name="Sitrit Y."/>
            <person name="Stielow B."/>
            <person name="Szollosi G."/>
            <person name="Zifcakova L."/>
            <person name="Stursova M."/>
            <person name="Spatafora J.W."/>
            <person name="Tedersoo L."/>
            <person name="Vaario L.-M."/>
            <person name="Yamada A."/>
            <person name="Yan M."/>
            <person name="Wang P."/>
            <person name="Xu J."/>
            <person name="Bruns T."/>
            <person name="Baldrian P."/>
            <person name="Vilgalys R."/>
            <person name="Henrissat B."/>
            <person name="Grigoriev I.V."/>
            <person name="Hibbett D."/>
            <person name="Nagy L.G."/>
            <person name="Martin F.M."/>
        </authorList>
    </citation>
    <scope>NUCLEOTIDE SEQUENCE</scope>
    <source>
        <strain evidence="2">UH-Tt-Lm1</strain>
    </source>
</reference>
<proteinExistence type="predicted"/>
<dbReference type="AlphaFoldDB" id="A0A9P6LAM1"/>
<evidence type="ECO:0000313" key="2">
    <source>
        <dbReference type="EMBL" id="KAF9789496.1"/>
    </source>
</evidence>
<comment type="caution">
    <text evidence="2">The sequence shown here is derived from an EMBL/GenBank/DDBJ whole genome shotgun (WGS) entry which is preliminary data.</text>
</comment>
<evidence type="ECO:0000313" key="3">
    <source>
        <dbReference type="Proteomes" id="UP000736335"/>
    </source>
</evidence>
<dbReference type="OrthoDB" id="3222453at2759"/>
<sequence>MAPKIQPAWQLYEEQMECHGNGHALWEPAPTKKYTRISIGDVGYIRQGRFHLLFSAGIPLGERQRGVHVPYTFEPLVCADETTEEVQPRGPCCVAARTSRTVGASLDATVPTLETLEPGENFSFELVGDRGAALTTRHPTYNEDSQLDTAFKKYTIRHYKSWVKFARDKEYGENLRPVLVSGFDMTKDFAIMAYSCDRTSVQSDKTSSTPMFGSAPASPSWMWRTACSRNFKHGPQQLRPPSSSQPSAAGNPANEFNQCVFIRYYTMRFELGLFPRVIRAGAGPHDLGSGENRGETFPELHVQSDAGPMGFDEGHGEQWDPTTNEADSELDMVIRNVPYNVTTGISSQNTCSRTQGPNLS</sequence>
<feature type="region of interest" description="Disordered" evidence="1">
    <location>
        <begin position="232"/>
        <end position="251"/>
    </location>
</feature>
<gene>
    <name evidence="2" type="ORF">BJ322DRAFT_538591</name>
</gene>
<organism evidence="2 3">
    <name type="scientific">Thelephora terrestris</name>
    <dbReference type="NCBI Taxonomy" id="56493"/>
    <lineage>
        <taxon>Eukaryota</taxon>
        <taxon>Fungi</taxon>
        <taxon>Dikarya</taxon>
        <taxon>Basidiomycota</taxon>
        <taxon>Agaricomycotina</taxon>
        <taxon>Agaricomycetes</taxon>
        <taxon>Thelephorales</taxon>
        <taxon>Thelephoraceae</taxon>
        <taxon>Thelephora</taxon>
    </lineage>
</organism>
<name>A0A9P6LAM1_9AGAM</name>
<keyword evidence="3" id="KW-1185">Reference proteome</keyword>
<evidence type="ECO:0000256" key="1">
    <source>
        <dbReference type="SAM" id="MobiDB-lite"/>
    </source>
</evidence>
<accession>A0A9P6LAM1</accession>
<protein>
    <submittedName>
        <fullName evidence="2">Uncharacterized protein</fullName>
    </submittedName>
</protein>
<dbReference type="Proteomes" id="UP000736335">
    <property type="component" value="Unassembled WGS sequence"/>
</dbReference>